<evidence type="ECO:0000256" key="2">
    <source>
        <dbReference type="ARBA" id="ARBA00022801"/>
    </source>
</evidence>
<protein>
    <recommendedName>
        <fullName evidence="3">Carboxylic ester hydrolase</fullName>
        <ecNumber evidence="3">3.1.1.-</ecNumber>
    </recommendedName>
</protein>
<comment type="caution">
    <text evidence="5">The sequence shown here is derived from an EMBL/GenBank/DDBJ whole genome shotgun (WGS) entry which is preliminary data.</text>
</comment>
<dbReference type="InterPro" id="IPR029058">
    <property type="entry name" value="AB_hydrolase_fold"/>
</dbReference>
<dbReference type="EC" id="3.1.1.-" evidence="3"/>
<dbReference type="Proteomes" id="UP000279259">
    <property type="component" value="Unassembled WGS sequence"/>
</dbReference>
<dbReference type="EMBL" id="RSCD01000007">
    <property type="protein sequence ID" value="RSH91857.1"/>
    <property type="molecule type" value="Genomic_DNA"/>
</dbReference>
<dbReference type="PROSITE" id="PS00122">
    <property type="entry name" value="CARBOXYLESTERASE_B_1"/>
    <property type="match status" value="1"/>
</dbReference>
<dbReference type="InterPro" id="IPR002018">
    <property type="entry name" value="CarbesteraseB"/>
</dbReference>
<dbReference type="GO" id="GO:0016787">
    <property type="term" value="F:hydrolase activity"/>
    <property type="evidence" value="ECO:0007669"/>
    <property type="project" value="UniProtKB-KW"/>
</dbReference>
<dbReference type="STRING" id="1890683.A0A427YLD1"/>
<feature type="domain" description="Carboxylesterase type B" evidence="4">
    <location>
        <begin position="67"/>
        <end position="173"/>
    </location>
</feature>
<evidence type="ECO:0000313" key="5">
    <source>
        <dbReference type="EMBL" id="RSH91857.1"/>
    </source>
</evidence>
<feature type="signal peptide" evidence="3">
    <location>
        <begin position="1"/>
        <end position="18"/>
    </location>
</feature>
<feature type="domain" description="Carboxylesterase type B" evidence="4">
    <location>
        <begin position="181"/>
        <end position="523"/>
    </location>
</feature>
<evidence type="ECO:0000259" key="4">
    <source>
        <dbReference type="Pfam" id="PF00135"/>
    </source>
</evidence>
<organism evidence="5 6">
    <name type="scientific">Saitozyma podzolica</name>
    <dbReference type="NCBI Taxonomy" id="1890683"/>
    <lineage>
        <taxon>Eukaryota</taxon>
        <taxon>Fungi</taxon>
        <taxon>Dikarya</taxon>
        <taxon>Basidiomycota</taxon>
        <taxon>Agaricomycotina</taxon>
        <taxon>Tremellomycetes</taxon>
        <taxon>Tremellales</taxon>
        <taxon>Trimorphomycetaceae</taxon>
        <taxon>Saitozyma</taxon>
    </lineage>
</organism>
<gene>
    <name evidence="5" type="ORF">EHS25_009227</name>
</gene>
<keyword evidence="3" id="KW-0732">Signal</keyword>
<accession>A0A427YLD1</accession>
<dbReference type="AlphaFoldDB" id="A0A427YLD1"/>
<sequence length="559" mass="61275">MRASRAVVFVLIPTLVASWDITNEVKQRPFGGPSVSPSPAKPFVASPTVTIHPSSASHRGIRVVGSHRSEIGYDSYLGIPFAEPPVGHLRFTHPKANTYPDDTILAQQWSPACLQLPVPVEGIPDIGGQYGMSEDCLYLNVFTPQGKHEEPLPVMLWIYGGAFLAGTASTVGRDFADAGAANLGLRDAELALQWVQENIGAFGGDHSKVTLVGQSAGSDLISLLYLQRDTGLFRSAIMMSGAQATVLGGRTEEVPPMGYNLLLAATGCSEREFGESAFECLRRVPGEVLLEAEGKVAATHGPNTIASPSIDGDLIADDAYKLLDHGRFQRRPFMAGSTADEGTILTWVNVTSDDEFRTFVAGWYPDKKDISRIEKLYPNDPSLGSPFGSGNETFGRPPQNKRAAAYTGDVIFQSPRRNFLRAAQAHGMKDHTWSWSSSQHAPPHFPMPPWAGAFHAIDIFYLFGTAADLRDEEDPHTKLAFDYMTYWTNFIYHTDPNGVHVPGPSTQTFWPVYDGDHKRVLRFFPGYNSVIRDDFREDAIAFFFDKPPSLVPDVRLGLA</sequence>
<dbReference type="OrthoDB" id="408631at2759"/>
<keyword evidence="6" id="KW-1185">Reference proteome</keyword>
<evidence type="ECO:0000313" key="6">
    <source>
        <dbReference type="Proteomes" id="UP000279259"/>
    </source>
</evidence>
<keyword evidence="2 3" id="KW-0378">Hydrolase</keyword>
<dbReference type="SUPFAM" id="SSF53474">
    <property type="entry name" value="alpha/beta-Hydrolases"/>
    <property type="match status" value="1"/>
</dbReference>
<proteinExistence type="inferred from homology"/>
<evidence type="ECO:0000256" key="3">
    <source>
        <dbReference type="RuleBase" id="RU361235"/>
    </source>
</evidence>
<reference evidence="5 6" key="1">
    <citation type="submission" date="2018-11" db="EMBL/GenBank/DDBJ databases">
        <title>Genome sequence of Saitozyma podzolica DSM 27192.</title>
        <authorList>
            <person name="Aliyu H."/>
            <person name="Gorte O."/>
            <person name="Ochsenreither K."/>
        </authorList>
    </citation>
    <scope>NUCLEOTIDE SEQUENCE [LARGE SCALE GENOMIC DNA]</scope>
    <source>
        <strain evidence="5 6">DSM 27192</strain>
    </source>
</reference>
<dbReference type="Pfam" id="PF00135">
    <property type="entry name" value="COesterase"/>
    <property type="match status" value="2"/>
</dbReference>
<comment type="similarity">
    <text evidence="1 3">Belongs to the type-B carboxylesterase/lipase family.</text>
</comment>
<feature type="chain" id="PRO_5018818309" description="Carboxylic ester hydrolase" evidence="3">
    <location>
        <begin position="19"/>
        <end position="559"/>
    </location>
</feature>
<dbReference type="PANTHER" id="PTHR11559">
    <property type="entry name" value="CARBOXYLESTERASE"/>
    <property type="match status" value="1"/>
</dbReference>
<name>A0A427YLD1_9TREE</name>
<dbReference type="Gene3D" id="3.40.50.1820">
    <property type="entry name" value="alpha/beta hydrolase"/>
    <property type="match status" value="1"/>
</dbReference>
<dbReference type="PROSITE" id="PS00941">
    <property type="entry name" value="CARBOXYLESTERASE_B_2"/>
    <property type="match status" value="1"/>
</dbReference>
<dbReference type="InterPro" id="IPR050309">
    <property type="entry name" value="Type-B_Carboxylest/Lipase"/>
</dbReference>
<dbReference type="InterPro" id="IPR019819">
    <property type="entry name" value="Carboxylesterase_B_CS"/>
</dbReference>
<dbReference type="InterPro" id="IPR019826">
    <property type="entry name" value="Carboxylesterase_B_AS"/>
</dbReference>
<evidence type="ECO:0000256" key="1">
    <source>
        <dbReference type="ARBA" id="ARBA00005964"/>
    </source>
</evidence>